<feature type="transmembrane region" description="Helical" evidence="2">
    <location>
        <begin position="13"/>
        <end position="33"/>
    </location>
</feature>
<dbReference type="GO" id="GO:0046513">
    <property type="term" value="P:ceramide biosynthetic process"/>
    <property type="evidence" value="ECO:0007669"/>
    <property type="project" value="InterPro"/>
</dbReference>
<evidence type="ECO:0000313" key="5">
    <source>
        <dbReference type="Proteomes" id="UP000507222"/>
    </source>
</evidence>
<keyword evidence="2" id="KW-0472">Membrane</keyword>
<dbReference type="AlphaFoldDB" id="A0A6J5Y8T4"/>
<dbReference type="Proteomes" id="UP000507222">
    <property type="component" value="Unassembled WGS sequence"/>
</dbReference>
<sequence>MESFWTHNGAPDAWHFLVVIYFAFGFLAARLFFDRFIFCKIAIWLLSKGSAPLKLDMATRAKVVKCSESLWKLTYYATVEACILKISYQEPWFRDTKEYFKGWPNQELG</sequence>
<reference evidence="6" key="1">
    <citation type="journal article" date="2020" name="Genome Biol.">
        <title>Gamete binning: chromosome-level and haplotype-resolved genome assembly enabled by high-throughput single-cell sequencing of gamete genomes.</title>
        <authorList>
            <person name="Campoy J.A."/>
            <person name="Sun H."/>
            <person name="Goel M."/>
            <person name="Jiao W.-B."/>
            <person name="Folz-Donahue K."/>
            <person name="Wang N."/>
            <person name="Rubio M."/>
            <person name="Liu C."/>
            <person name="Kukat C."/>
            <person name="Ruiz D."/>
            <person name="Huettel B."/>
            <person name="Schneeberger K."/>
        </authorList>
    </citation>
    <scope>NUCLEOTIDE SEQUENCE [LARGE SCALE GENOMIC DNA]</scope>
    <source>
        <strain evidence="6">cv. Rojo Pasion</strain>
    </source>
</reference>
<evidence type="ECO:0000313" key="4">
    <source>
        <dbReference type="EMBL" id="CAB4320803.1"/>
    </source>
</evidence>
<dbReference type="EMBL" id="CAEKKB010000008">
    <property type="protein sequence ID" value="CAB4320803.1"/>
    <property type="molecule type" value="Genomic_DNA"/>
</dbReference>
<dbReference type="InterPro" id="IPR016439">
    <property type="entry name" value="Lag1/Lac1-like"/>
</dbReference>
<reference evidence="4 5" key="2">
    <citation type="submission" date="2020-05" db="EMBL/GenBank/DDBJ databases">
        <authorList>
            <person name="Campoy J."/>
            <person name="Schneeberger K."/>
            <person name="Spophaly S."/>
        </authorList>
    </citation>
    <scope>NUCLEOTIDE SEQUENCE [LARGE SCALE GENOMIC DNA]</scope>
    <source>
        <strain evidence="4">PruArmRojPasFocal</strain>
    </source>
</reference>
<gene>
    <name evidence="3" type="ORF">CURHAP_LOCUS50536</name>
    <name evidence="4" type="ORF">ORAREDHAP_LOCUS49813</name>
</gene>
<organism evidence="4 6">
    <name type="scientific">Prunus armeniaca</name>
    <name type="common">Apricot</name>
    <name type="synonym">Armeniaca vulgaris</name>
    <dbReference type="NCBI Taxonomy" id="36596"/>
    <lineage>
        <taxon>Eukaryota</taxon>
        <taxon>Viridiplantae</taxon>
        <taxon>Streptophyta</taxon>
        <taxon>Embryophyta</taxon>
        <taxon>Tracheophyta</taxon>
        <taxon>Spermatophyta</taxon>
        <taxon>Magnoliopsida</taxon>
        <taxon>eudicotyledons</taxon>
        <taxon>Gunneridae</taxon>
        <taxon>Pentapetalae</taxon>
        <taxon>rosids</taxon>
        <taxon>fabids</taxon>
        <taxon>Rosales</taxon>
        <taxon>Rosaceae</taxon>
        <taxon>Amygdaloideae</taxon>
        <taxon>Amygdaleae</taxon>
        <taxon>Prunus</taxon>
    </lineage>
</organism>
<proteinExistence type="predicted"/>
<comment type="subcellular location">
    <subcellularLocation>
        <location evidence="1">Endoplasmic reticulum membrane</location>
        <topology evidence="1">Multi-pass membrane protein</topology>
    </subcellularLocation>
</comment>
<protein>
    <recommendedName>
        <fullName evidence="7">TLC domain-containing protein</fullName>
    </recommendedName>
</protein>
<evidence type="ECO:0000256" key="2">
    <source>
        <dbReference type="SAM" id="Phobius"/>
    </source>
</evidence>
<evidence type="ECO:0000313" key="3">
    <source>
        <dbReference type="EMBL" id="CAB4290488.1"/>
    </source>
</evidence>
<dbReference type="PANTHER" id="PTHR12560">
    <property type="entry name" value="LONGEVITY ASSURANCE FACTOR 1 LAG1"/>
    <property type="match status" value="1"/>
</dbReference>
<evidence type="ECO:0000313" key="6">
    <source>
        <dbReference type="Proteomes" id="UP000507245"/>
    </source>
</evidence>
<accession>A0A6J5Y8T4</accession>
<keyword evidence="2" id="KW-0812">Transmembrane</keyword>
<dbReference type="OrthoDB" id="537032at2759"/>
<evidence type="ECO:0008006" key="7">
    <source>
        <dbReference type="Google" id="ProtNLM"/>
    </source>
</evidence>
<keyword evidence="6" id="KW-1185">Reference proteome</keyword>
<dbReference type="GO" id="GO:0050291">
    <property type="term" value="F:sphingosine N-acyltransferase activity"/>
    <property type="evidence" value="ECO:0007669"/>
    <property type="project" value="InterPro"/>
</dbReference>
<keyword evidence="2" id="KW-1133">Transmembrane helix</keyword>
<name>A0A6J5Y8T4_PRUAR</name>
<dbReference type="PANTHER" id="PTHR12560:SF0">
    <property type="entry name" value="LD18904P"/>
    <property type="match status" value="1"/>
</dbReference>
<dbReference type="GO" id="GO:0005789">
    <property type="term" value="C:endoplasmic reticulum membrane"/>
    <property type="evidence" value="ECO:0007669"/>
    <property type="project" value="UniProtKB-SubCell"/>
</dbReference>
<dbReference type="Proteomes" id="UP000507245">
    <property type="component" value="Unassembled WGS sequence"/>
</dbReference>
<dbReference type="EMBL" id="CAEKDK010000008">
    <property type="protein sequence ID" value="CAB4290488.1"/>
    <property type="molecule type" value="Genomic_DNA"/>
</dbReference>
<evidence type="ECO:0000256" key="1">
    <source>
        <dbReference type="ARBA" id="ARBA00004477"/>
    </source>
</evidence>